<evidence type="ECO:0000313" key="1">
    <source>
        <dbReference type="EMBL" id="PWB69818.1"/>
    </source>
</evidence>
<dbReference type="InterPro" id="IPR012902">
    <property type="entry name" value="N_methyl_site"/>
</dbReference>
<protein>
    <recommendedName>
        <fullName evidence="3">Prepilin-type N-terminal cleavage/methylation domain-containing protein</fullName>
    </recommendedName>
</protein>
<reference evidence="1 2" key="1">
    <citation type="journal article" date="2018" name="ISME J.">
        <title>A methanotrophic archaeon couples anaerobic oxidation of methane to Fe(III) reduction.</title>
        <authorList>
            <person name="Cai C."/>
            <person name="Leu A.O."/>
            <person name="Xie G.J."/>
            <person name="Guo J."/>
            <person name="Feng Y."/>
            <person name="Zhao J.X."/>
            <person name="Tyson G.W."/>
            <person name="Yuan Z."/>
            <person name="Hu S."/>
        </authorList>
    </citation>
    <scope>NUCLEOTIDE SEQUENCE [LARGE SCALE GENOMIC DNA]</scope>
    <source>
        <strain evidence="1">FeB_12</strain>
    </source>
</reference>
<evidence type="ECO:0008006" key="3">
    <source>
        <dbReference type="Google" id="ProtNLM"/>
    </source>
</evidence>
<dbReference type="InterPro" id="IPR045584">
    <property type="entry name" value="Pilin-like"/>
</dbReference>
<accession>A0A855X467</accession>
<proteinExistence type="predicted"/>
<dbReference type="SUPFAM" id="SSF54523">
    <property type="entry name" value="Pili subunits"/>
    <property type="match status" value="1"/>
</dbReference>
<dbReference type="Proteomes" id="UP000250918">
    <property type="component" value="Unassembled WGS sequence"/>
</dbReference>
<sequence length="417" mass="44394">MVSGMKCRLANNRGMSLIELTILLVVIGVLTGVAMKTMTTSVEDARRVKTEREMSMLAKAIVGDPSLVASSRRASFGYIGDIGAFPPNLTALVTNPGYSTWKGPYIPSGFAEDADGYRLDEWGAAYAYSGGLTISSSGHGTPIVKKIADAASDYLLNAYSGVIRDASDSLPGNLQKDSVTIQVIIPDGAGGLHAKTYHPLATGQFQLDSLPVGQHPLNIIYEPQHDTLARAITVLPRQKAGVTDLYKFAVDYFAGGGGGCGGSMTALRPNGAGAMTNLTRSGCSANWQCVAEATADEDASYVERNDNSYATDVYALTNPPSSPCPILSVTVHCRARRTHTQGDIRPAIYIGGAEYDGAAQWLTATYVDYTAQWTTNPATGTGWTWSDVNILQAGMRLRGQGGGHPAYCTQVWVEVRY</sequence>
<gene>
    <name evidence="1" type="ORF">C3F09_10015</name>
</gene>
<dbReference type="PROSITE" id="PS00409">
    <property type="entry name" value="PROKAR_NTER_METHYL"/>
    <property type="match status" value="1"/>
</dbReference>
<evidence type="ECO:0000313" key="2">
    <source>
        <dbReference type="Proteomes" id="UP000250918"/>
    </source>
</evidence>
<name>A0A855X467_9BACT</name>
<dbReference type="EMBL" id="PQAP01000162">
    <property type="protein sequence ID" value="PWB69818.1"/>
    <property type="molecule type" value="Genomic_DNA"/>
</dbReference>
<dbReference type="AlphaFoldDB" id="A0A855X467"/>
<organism evidence="1 2">
    <name type="scientific">candidate division GN15 bacterium</name>
    <dbReference type="NCBI Taxonomy" id="2072418"/>
    <lineage>
        <taxon>Bacteria</taxon>
        <taxon>candidate division GN15</taxon>
    </lineage>
</organism>
<comment type="caution">
    <text evidence="1">The sequence shown here is derived from an EMBL/GenBank/DDBJ whole genome shotgun (WGS) entry which is preliminary data.</text>
</comment>